<evidence type="ECO:0000313" key="8">
    <source>
        <dbReference type="Proteomes" id="UP000307517"/>
    </source>
</evidence>
<keyword evidence="1" id="KW-1133">Transmembrane helix</keyword>
<dbReference type="EMBL" id="PKJX01000008">
    <property type="protein sequence ID" value="PLA55515.1"/>
    <property type="molecule type" value="Genomic_DNA"/>
</dbReference>
<organism evidence="3 9">
    <name type="scientific">Lacticaseibacillus rhamnosus</name>
    <name type="common">Lactobacillus rhamnosus</name>
    <dbReference type="NCBI Taxonomy" id="47715"/>
    <lineage>
        <taxon>Bacteria</taxon>
        <taxon>Bacillati</taxon>
        <taxon>Bacillota</taxon>
        <taxon>Bacilli</taxon>
        <taxon>Lactobacillales</taxon>
        <taxon>Lactobacillaceae</taxon>
        <taxon>Lacticaseibacillus</taxon>
    </lineage>
</organism>
<dbReference type="GeneID" id="69832797"/>
<dbReference type="EMBL" id="JACCKI010000008">
    <property type="protein sequence ID" value="NZA05536.1"/>
    <property type="molecule type" value="Genomic_DNA"/>
</dbReference>
<evidence type="ECO:0000313" key="5">
    <source>
        <dbReference type="EMBL" id="PLA55515.1"/>
    </source>
</evidence>
<reference evidence="3 9" key="3">
    <citation type="submission" date="2020-06" db="EMBL/GenBank/DDBJ databases">
        <title>Lactobacillus rhamnosus QC,genome.</title>
        <authorList>
            <person name="Yi H."/>
            <person name="Jin M."/>
        </authorList>
    </citation>
    <scope>NUCLEOTIDE SEQUENCE [LARGE SCALE GENOMIC DNA]</scope>
    <source>
        <strain evidence="3 9">QC</strain>
    </source>
</reference>
<keyword evidence="1" id="KW-0812">Transmembrane</keyword>
<dbReference type="Proteomes" id="UP000542889">
    <property type="component" value="Unassembled WGS sequence"/>
</dbReference>
<evidence type="ECO:0000313" key="7">
    <source>
        <dbReference type="Proteomes" id="UP000234212"/>
    </source>
</evidence>
<evidence type="ECO:0000313" key="3">
    <source>
        <dbReference type="EMBL" id="NVO89615.1"/>
    </source>
</evidence>
<reference evidence="4 10" key="4">
    <citation type="submission" date="2020-07" db="EMBL/GenBank/DDBJ databases">
        <title>Organ Donor 1.</title>
        <authorList>
            <person name="Marsh A.J."/>
            <person name="Azcarate-Peril M.A."/>
        </authorList>
    </citation>
    <scope>NUCLEOTIDE SEQUENCE [LARGE SCALE GENOMIC DNA]</scope>
    <source>
        <strain evidence="4 10">AMC0712</strain>
    </source>
</reference>
<gene>
    <name evidence="5" type="ORF">CYJ91_12410</name>
    <name evidence="6" type="ORF">E6L36_02700</name>
    <name evidence="4" type="ORF">H0N82_10660</name>
    <name evidence="3" type="ORF">HWN39_14185</name>
</gene>
<accession>A0A249DGF2</accession>
<keyword evidence="1" id="KW-0472">Membrane</keyword>
<protein>
    <submittedName>
        <fullName evidence="3">SHOCT domain-containing protein</fullName>
    </submittedName>
</protein>
<dbReference type="EMBL" id="JABXWP010000036">
    <property type="protein sequence ID" value="NVO89615.1"/>
    <property type="molecule type" value="Genomic_DNA"/>
</dbReference>
<dbReference type="InterPro" id="IPR018649">
    <property type="entry name" value="SHOCT"/>
</dbReference>
<evidence type="ECO:0000259" key="2">
    <source>
        <dbReference type="Pfam" id="PF09851"/>
    </source>
</evidence>
<proteinExistence type="predicted"/>
<comment type="caution">
    <text evidence="3">The sequence shown here is derived from an EMBL/GenBank/DDBJ whole genome shotgun (WGS) entry which is preliminary data.</text>
</comment>
<evidence type="ECO:0000256" key="1">
    <source>
        <dbReference type="SAM" id="Phobius"/>
    </source>
</evidence>
<dbReference type="Pfam" id="PF09851">
    <property type="entry name" value="SHOCT"/>
    <property type="match status" value="1"/>
</dbReference>
<feature type="transmembrane region" description="Helical" evidence="1">
    <location>
        <begin position="12"/>
        <end position="42"/>
    </location>
</feature>
<sequence>MKNQKMGFFGFLIIIFIIAMLVQYWYIFVAVLVLGGAAYLYYYRRQQAIAAQAAKTAQAQAAEQATIARLKAYKDLLDTGAITQEDYNHKKAELLRLDSHEELKF</sequence>
<feature type="domain" description="SHOCT" evidence="2">
    <location>
        <begin position="69"/>
        <end position="95"/>
    </location>
</feature>
<dbReference type="EMBL" id="SSHM01000001">
    <property type="protein sequence ID" value="THC79410.1"/>
    <property type="molecule type" value="Genomic_DNA"/>
</dbReference>
<reference evidence="6 8" key="2">
    <citation type="submission" date="2019-04" db="EMBL/GenBank/DDBJ databases">
        <title>Genome Announcement to Ensure Probiotic Safety of Lactobacillus rhamnosus UBLR-58.</title>
        <authorList>
            <person name="Sulthana A."/>
            <person name="Lakshmi S.G."/>
            <person name="Madempudi R.S."/>
        </authorList>
    </citation>
    <scope>NUCLEOTIDE SEQUENCE [LARGE SCALE GENOMIC DNA]</scope>
    <source>
        <strain evidence="6 8">UBLR-58</strain>
    </source>
</reference>
<dbReference type="Proteomes" id="UP000307517">
    <property type="component" value="Unassembled WGS sequence"/>
</dbReference>
<evidence type="ECO:0000313" key="6">
    <source>
        <dbReference type="EMBL" id="THC79410.1"/>
    </source>
</evidence>
<dbReference type="AlphaFoldDB" id="A0A249DGF2"/>
<evidence type="ECO:0000313" key="10">
    <source>
        <dbReference type="Proteomes" id="UP000552935"/>
    </source>
</evidence>
<name>A0A249DGF2_LACRH</name>
<dbReference type="RefSeq" id="WP_005692212.1">
    <property type="nucleotide sequence ID" value="NZ_CABFNI010000016.1"/>
</dbReference>
<dbReference type="Proteomes" id="UP000234212">
    <property type="component" value="Unassembled WGS sequence"/>
</dbReference>
<evidence type="ECO:0000313" key="9">
    <source>
        <dbReference type="Proteomes" id="UP000542889"/>
    </source>
</evidence>
<evidence type="ECO:0000313" key="4">
    <source>
        <dbReference type="EMBL" id="NZA05536.1"/>
    </source>
</evidence>
<reference evidence="5 7" key="1">
    <citation type="submission" date="2017-12" db="EMBL/GenBank/DDBJ databases">
        <title>Phylogenetic diversity of female urinary microbiome.</title>
        <authorList>
            <person name="Thomas-White K."/>
            <person name="Wolfe A.J."/>
        </authorList>
    </citation>
    <scope>NUCLEOTIDE SEQUENCE [LARGE SCALE GENOMIC DNA]</scope>
    <source>
        <strain evidence="5 7">UMB0004</strain>
    </source>
</reference>
<dbReference type="Proteomes" id="UP000552935">
    <property type="component" value="Unassembled WGS sequence"/>
</dbReference>